<evidence type="ECO:0000256" key="1">
    <source>
        <dbReference type="SAM" id="MobiDB-lite"/>
    </source>
</evidence>
<name>J4I2J9_9APHY</name>
<sequence length="453" mass="51058">MALPSVPANSSVSEHEKLSKDGPDKQQFEGTHSLVPDSREMQSVELAFGVTAEPVGPQSPHFETSTRIPMQLPVEIWERIIDHLELYCPDMWPYGSVCWAWYHRTRFYALQRVSLYNKKAVYSLVKMMERRENFRSAVKHVSIHDKIDVLGTFSICLAEKLPNVEVLRIFKCEWSPGWLHPHIFMHVSATFQTVTTLLYDIAFPTTAVFGRLICSLPQLSSLNCMNVRFKKPGFTPGFVRSVGRPSLTSLDLLNGGSIGSHEYAAIEDILAFAISTSIVSRLRHIGLYGRESLDIVPSQQLLDFAGASLTSVSIFSKLSSTDPSSPNFLTFDFSAAINLETLTLHLEIHSLILTAISLARALPPKLREVKIVHFRVKTEDVLIDQLSDNDHIAVLIRIDRLLSGPQYKRLDRVIVQLCVARSAKNIEEVPSERIWREVVSSRLPKLRDSGILR</sequence>
<organism evidence="2 3">
    <name type="scientific">Fibroporia radiculosa</name>
    <dbReference type="NCBI Taxonomy" id="599839"/>
    <lineage>
        <taxon>Eukaryota</taxon>
        <taxon>Fungi</taxon>
        <taxon>Dikarya</taxon>
        <taxon>Basidiomycota</taxon>
        <taxon>Agaricomycotina</taxon>
        <taxon>Agaricomycetes</taxon>
        <taxon>Polyporales</taxon>
        <taxon>Fibroporiaceae</taxon>
        <taxon>Fibroporia</taxon>
    </lineage>
</organism>
<dbReference type="AlphaFoldDB" id="J4I2J9"/>
<evidence type="ECO:0000313" key="3">
    <source>
        <dbReference type="Proteomes" id="UP000006352"/>
    </source>
</evidence>
<gene>
    <name evidence="2" type="ORF">FIBRA_08329</name>
</gene>
<accession>J4I2J9</accession>
<dbReference type="RefSeq" id="XP_012185365.1">
    <property type="nucleotide sequence ID" value="XM_012329975.1"/>
</dbReference>
<dbReference type="InParanoid" id="J4I2J9"/>
<dbReference type="EMBL" id="HE797223">
    <property type="protein sequence ID" value="CCM06082.1"/>
    <property type="molecule type" value="Genomic_DNA"/>
</dbReference>
<dbReference type="HOGENOM" id="CLU_036316_0_1_1"/>
<keyword evidence="3" id="KW-1185">Reference proteome</keyword>
<evidence type="ECO:0008006" key="4">
    <source>
        <dbReference type="Google" id="ProtNLM"/>
    </source>
</evidence>
<feature type="region of interest" description="Disordered" evidence="1">
    <location>
        <begin position="1"/>
        <end position="34"/>
    </location>
</feature>
<dbReference type="Proteomes" id="UP000006352">
    <property type="component" value="Unassembled WGS sequence"/>
</dbReference>
<dbReference type="GeneID" id="24100993"/>
<dbReference type="InterPro" id="IPR032675">
    <property type="entry name" value="LRR_dom_sf"/>
</dbReference>
<protein>
    <recommendedName>
        <fullName evidence="4">F-box domain-containing protein</fullName>
    </recommendedName>
</protein>
<dbReference type="OrthoDB" id="2801801at2759"/>
<evidence type="ECO:0000313" key="2">
    <source>
        <dbReference type="EMBL" id="CCM06082.1"/>
    </source>
</evidence>
<dbReference type="Gene3D" id="3.80.10.10">
    <property type="entry name" value="Ribonuclease Inhibitor"/>
    <property type="match status" value="1"/>
</dbReference>
<feature type="compositionally biased region" description="Basic and acidic residues" evidence="1">
    <location>
        <begin position="13"/>
        <end position="27"/>
    </location>
</feature>
<reference evidence="2 3" key="1">
    <citation type="journal article" date="2012" name="Appl. Environ. Microbiol.">
        <title>Short-read sequencing for genomic analysis of the brown rot fungus Fibroporia radiculosa.</title>
        <authorList>
            <person name="Tang J.D."/>
            <person name="Perkins A.D."/>
            <person name="Sonstegard T.S."/>
            <person name="Schroeder S.G."/>
            <person name="Burgess S.C."/>
            <person name="Diehl S.V."/>
        </authorList>
    </citation>
    <scope>NUCLEOTIDE SEQUENCE [LARGE SCALE GENOMIC DNA]</scope>
    <source>
        <strain evidence="2 3">TFFH 294</strain>
    </source>
</reference>
<proteinExistence type="predicted"/>